<reference evidence="2" key="1">
    <citation type="submission" date="2023-05" db="EMBL/GenBank/DDBJ databases">
        <title>Nepenthes gracilis genome sequencing.</title>
        <authorList>
            <person name="Fukushima K."/>
        </authorList>
    </citation>
    <scope>NUCLEOTIDE SEQUENCE</scope>
    <source>
        <strain evidence="2">SING2019-196</strain>
    </source>
</reference>
<dbReference type="AlphaFoldDB" id="A0AAD3Y7S9"/>
<dbReference type="Proteomes" id="UP001279734">
    <property type="component" value="Unassembled WGS sequence"/>
</dbReference>
<comment type="caution">
    <text evidence="2">The sequence shown here is derived from an EMBL/GenBank/DDBJ whole genome shotgun (WGS) entry which is preliminary data.</text>
</comment>
<feature type="region of interest" description="Disordered" evidence="1">
    <location>
        <begin position="1"/>
        <end position="24"/>
    </location>
</feature>
<gene>
    <name evidence="2" type="ORF">Nepgr_031769</name>
</gene>
<accession>A0AAD3Y7S9</accession>
<sequence length="532" mass="56142">MKSRFQSGKPRSNPSLAVPDVSAQGDLELGSDVPLSEDVVSASPYVVAGECQSGLSMHTDAPGISNGVDVAGCESGTLPRARAPPEIMDFGLSPKLTSASLLSVSERSVHPMDAESAPEESLNWVLLLPLNVEICWLIIRFSACISGVAGPSSWALAGGCCCWLHLYDNGSAAIIDLLDGVLWIEVAGAELLFNSWVLAMSGGDLQLCDQPIVPSAGCTLAGINSLAPPVVSLMQLNPSSPDDQACLVGTQLDFAFNSSADNGCWLTAASQLLASASAGMRIQCGCGFLRTVVVTAKTVAPKDGCILILLHPVEGSTMLEPLADVDGGGSFAVVSSRGIDWYVPVPVWAAVGAGASLLLLRLLVCMKMVSLAAGSISRLLVVFFMEKVDMDLDGCYRWSTRTGLALSQTISKAKSSKAPVAEVRHPGFQQVQHGNSPGNIRLNHSNGSPWTAAFQYVRRQQPNPSSSGYTILQLSKKTPLRKPSLNGSTGWSFNQRNILKTATQNLARAAQYQSGAAAVYTTTPRIQQLLNQ</sequence>
<protein>
    <submittedName>
        <fullName evidence="2">Uncharacterized protein</fullName>
    </submittedName>
</protein>
<evidence type="ECO:0000313" key="3">
    <source>
        <dbReference type="Proteomes" id="UP001279734"/>
    </source>
</evidence>
<name>A0AAD3Y7S9_NEPGR</name>
<feature type="compositionally biased region" description="Polar residues" evidence="1">
    <location>
        <begin position="1"/>
        <end position="15"/>
    </location>
</feature>
<evidence type="ECO:0000256" key="1">
    <source>
        <dbReference type="SAM" id="MobiDB-lite"/>
    </source>
</evidence>
<dbReference type="EMBL" id="BSYO01000037">
    <property type="protein sequence ID" value="GMH29926.1"/>
    <property type="molecule type" value="Genomic_DNA"/>
</dbReference>
<keyword evidence="3" id="KW-1185">Reference proteome</keyword>
<organism evidence="2 3">
    <name type="scientific">Nepenthes gracilis</name>
    <name type="common">Slender pitcher plant</name>
    <dbReference type="NCBI Taxonomy" id="150966"/>
    <lineage>
        <taxon>Eukaryota</taxon>
        <taxon>Viridiplantae</taxon>
        <taxon>Streptophyta</taxon>
        <taxon>Embryophyta</taxon>
        <taxon>Tracheophyta</taxon>
        <taxon>Spermatophyta</taxon>
        <taxon>Magnoliopsida</taxon>
        <taxon>eudicotyledons</taxon>
        <taxon>Gunneridae</taxon>
        <taxon>Pentapetalae</taxon>
        <taxon>Caryophyllales</taxon>
        <taxon>Nepenthaceae</taxon>
        <taxon>Nepenthes</taxon>
    </lineage>
</organism>
<evidence type="ECO:0000313" key="2">
    <source>
        <dbReference type="EMBL" id="GMH29926.1"/>
    </source>
</evidence>
<proteinExistence type="predicted"/>